<dbReference type="EMBL" id="MLTE01000017">
    <property type="protein sequence ID" value="OHJ48458.1"/>
    <property type="molecule type" value="Genomic_DNA"/>
</dbReference>
<keyword evidence="7" id="KW-0481">Metalloenzyme inhibitor</keyword>
<evidence type="ECO:0000256" key="2">
    <source>
        <dbReference type="ARBA" id="ARBA00006813"/>
    </source>
</evidence>
<dbReference type="GO" id="GO:0042597">
    <property type="term" value="C:periplasmic space"/>
    <property type="evidence" value="ECO:0007669"/>
    <property type="project" value="UniProtKB-SubCell"/>
</dbReference>
<gene>
    <name evidence="10" type="ORF">A7E06_28370</name>
    <name evidence="11" type="ORF">A7S51_21465</name>
    <name evidence="9" type="ORF">NL99_27010</name>
</gene>
<evidence type="ECO:0000313" key="11">
    <source>
        <dbReference type="EMBL" id="OHJ48458.1"/>
    </source>
</evidence>
<keyword evidence="6" id="KW-0574">Periplasm</keyword>
<dbReference type="GO" id="GO:0008191">
    <property type="term" value="F:metalloendopeptidase inhibitor activity"/>
    <property type="evidence" value="ECO:0007669"/>
    <property type="project" value="InterPro"/>
</dbReference>
<accession>A0A3F3J0R7</accession>
<name>A0A3F3J0R7_SALER</name>
<dbReference type="Pfam" id="PF02974">
    <property type="entry name" value="Inh"/>
    <property type="match status" value="1"/>
</dbReference>
<keyword evidence="11" id="KW-0645">Protease</keyword>
<evidence type="ECO:0000256" key="7">
    <source>
        <dbReference type="ARBA" id="ARBA00023215"/>
    </source>
</evidence>
<organism evidence="11">
    <name type="scientific">Salmonella enterica</name>
    <name type="common">Salmonella choleraesuis</name>
    <dbReference type="NCBI Taxonomy" id="28901"/>
    <lineage>
        <taxon>Bacteria</taxon>
        <taxon>Pseudomonadati</taxon>
        <taxon>Pseudomonadota</taxon>
        <taxon>Gammaproteobacteria</taxon>
        <taxon>Enterobacterales</taxon>
        <taxon>Enterobacteriaceae</taxon>
        <taxon>Salmonella</taxon>
    </lineage>
</organism>
<evidence type="ECO:0000256" key="3">
    <source>
        <dbReference type="ARBA" id="ARBA00022608"/>
    </source>
</evidence>
<keyword evidence="4" id="KW-0646">Protease inhibitor</keyword>
<evidence type="ECO:0000256" key="1">
    <source>
        <dbReference type="ARBA" id="ARBA00004418"/>
    </source>
</evidence>
<comment type="caution">
    <text evidence="11">The sequence shown here is derived from an EMBL/GenBank/DDBJ whole genome shotgun (WGS) entry which is preliminary data.</text>
</comment>
<dbReference type="EMBL" id="AAACVH010000086">
    <property type="protein sequence ID" value="EAA8668486.1"/>
    <property type="molecule type" value="Genomic_DNA"/>
</dbReference>
<reference evidence="10" key="2">
    <citation type="submission" date="2018-07" db="EMBL/GenBank/DDBJ databases">
        <authorList>
            <consortium name="GenomeTrakr network: Whole genome sequencing for foodborne pathogen traceback"/>
        </authorList>
    </citation>
    <scope>NUCLEOTIDE SEQUENCE [LARGE SCALE GENOMIC DNA]</scope>
    <source>
        <strain evidence="10">CFSAN048114</strain>
        <strain evidence="9">FLUFL-367</strain>
    </source>
</reference>
<keyword evidence="5" id="KW-0732">Signal</keyword>
<evidence type="ECO:0000259" key="8">
    <source>
        <dbReference type="Pfam" id="PF02974"/>
    </source>
</evidence>
<reference evidence="11" key="1">
    <citation type="submission" date="2016-09" db="EMBL/GenBank/DDBJ databases">
        <title>Whole genome sequencing of Salmonella enterica.</title>
        <authorList>
            <person name="Bell R."/>
        </authorList>
    </citation>
    <scope>NUCLEOTIDE SEQUENCE [LARGE SCALE GENOMIC DNA]</scope>
    <source>
        <strain evidence="11">CFSAN044929</strain>
    </source>
</reference>
<dbReference type="Proteomes" id="UP000839530">
    <property type="component" value="Unassembled WGS sequence"/>
</dbReference>
<evidence type="ECO:0000256" key="5">
    <source>
        <dbReference type="ARBA" id="ARBA00022729"/>
    </source>
</evidence>
<dbReference type="RefSeq" id="WP_070802652.1">
    <property type="nucleotide sequence ID" value="NZ_MLTE01000017.1"/>
</dbReference>
<dbReference type="EMBL" id="RSUV01000044">
    <property type="protein sequence ID" value="MIV47264.1"/>
    <property type="molecule type" value="Genomic_DNA"/>
</dbReference>
<sequence length="122" mass="13789">MTSSLILPSPVSLSGHWIVVDKINECDIYLGGERIEQANGYKLIFSSPCAFDIFSEIPEAWRPAPDGISLLNRDGRTVLFFSRENENYSSRVWECSGIMLKKKQKIITVKKDITSIENVYTA</sequence>
<evidence type="ECO:0000256" key="6">
    <source>
        <dbReference type="ARBA" id="ARBA00022764"/>
    </source>
</evidence>
<comment type="similarity">
    <text evidence="2">Belongs to the protease inhibitor I38 family.</text>
</comment>
<evidence type="ECO:0000313" key="9">
    <source>
        <dbReference type="EMBL" id="EAA8668486.1"/>
    </source>
</evidence>
<dbReference type="InterPro" id="IPR021140">
    <property type="entry name" value="Inh/Omp19"/>
</dbReference>
<evidence type="ECO:0000313" key="10">
    <source>
        <dbReference type="EMBL" id="MIV47264.1"/>
    </source>
</evidence>
<comment type="subcellular location">
    <subcellularLocation>
        <location evidence="1">Periplasm</location>
    </subcellularLocation>
</comment>
<dbReference type="PRINTS" id="PR01274">
    <property type="entry name" value="MPTASEINHBTR"/>
</dbReference>
<dbReference type="Proteomes" id="UP000839834">
    <property type="component" value="Unassembled WGS sequence"/>
</dbReference>
<dbReference type="InterPro" id="IPR016085">
    <property type="entry name" value="Protease_inh_B-barrel_dom"/>
</dbReference>
<evidence type="ECO:0000256" key="4">
    <source>
        <dbReference type="ARBA" id="ARBA00022690"/>
    </source>
</evidence>
<dbReference type="GO" id="GO:0008233">
    <property type="term" value="F:peptidase activity"/>
    <property type="evidence" value="ECO:0007669"/>
    <property type="project" value="UniProtKB-KW"/>
</dbReference>
<dbReference type="SUPFAM" id="SSF50882">
    <property type="entry name" value="beta-Barrel protease inhibitors"/>
    <property type="match status" value="1"/>
</dbReference>
<dbReference type="Gene3D" id="2.40.128.10">
    <property type="match status" value="1"/>
</dbReference>
<protein>
    <submittedName>
        <fullName evidence="11">Protease</fullName>
    </submittedName>
</protein>
<feature type="domain" description="Alkaline proteinase inhibitor/ Outer membrane lipoprotein Omp19" evidence="8">
    <location>
        <begin position="8"/>
        <end position="101"/>
    </location>
</feature>
<dbReference type="InterPro" id="IPR022815">
    <property type="entry name" value="Inh"/>
</dbReference>
<dbReference type="AlphaFoldDB" id="A0A3F3J0R7"/>
<dbReference type="Proteomes" id="UP000866740">
    <property type="component" value="Unassembled WGS sequence"/>
</dbReference>
<keyword evidence="11" id="KW-0378">Hydrolase</keyword>
<dbReference type="GO" id="GO:0006508">
    <property type="term" value="P:proteolysis"/>
    <property type="evidence" value="ECO:0007669"/>
    <property type="project" value="UniProtKB-KW"/>
</dbReference>
<proteinExistence type="inferred from homology"/>
<keyword evidence="3" id="KW-0483">Metalloprotease inhibitor</keyword>